<dbReference type="Proteomes" id="UP000652567">
    <property type="component" value="Unassembled WGS sequence"/>
</dbReference>
<comment type="caution">
    <text evidence="3">The sequence shown here is derived from an EMBL/GenBank/DDBJ whole genome shotgun (WGS) entry which is preliminary data.</text>
</comment>
<feature type="chain" id="PRO_5037411855" evidence="1">
    <location>
        <begin position="19"/>
        <end position="137"/>
    </location>
</feature>
<dbReference type="AlphaFoldDB" id="A0A928V3X2"/>
<evidence type="ECO:0000256" key="1">
    <source>
        <dbReference type="SAM" id="SignalP"/>
    </source>
</evidence>
<name>A0A928V3X2_9GAMM</name>
<reference evidence="3" key="1">
    <citation type="submission" date="2018-07" db="EMBL/GenBank/DDBJ databases">
        <title>Genome assembly of strain Ka43.</title>
        <authorList>
            <person name="Kukolya J."/>
            <person name="Nagy I."/>
            <person name="Horvath B."/>
            <person name="Toth A."/>
        </authorList>
    </citation>
    <scope>NUCLEOTIDE SEQUENCE</scope>
    <source>
        <strain evidence="3">KB43</strain>
    </source>
</reference>
<organism evidence="3 4">
    <name type="scientific">Cellvibrio polysaccharolyticus</name>
    <dbReference type="NCBI Taxonomy" id="2082724"/>
    <lineage>
        <taxon>Bacteria</taxon>
        <taxon>Pseudomonadati</taxon>
        <taxon>Pseudomonadota</taxon>
        <taxon>Gammaproteobacteria</taxon>
        <taxon>Cellvibrionales</taxon>
        <taxon>Cellvibrionaceae</taxon>
        <taxon>Cellvibrio</taxon>
    </lineage>
</organism>
<protein>
    <submittedName>
        <fullName evidence="3">DUF1311 domain-containing protein</fullName>
    </submittedName>
</protein>
<dbReference type="PROSITE" id="PS51257">
    <property type="entry name" value="PROKAR_LIPOPROTEIN"/>
    <property type="match status" value="1"/>
</dbReference>
<gene>
    <name evidence="3" type="ORF">C4F51_14015</name>
</gene>
<dbReference type="EMBL" id="PRDL01000001">
    <property type="protein sequence ID" value="MBE8718306.1"/>
    <property type="molecule type" value="Genomic_DNA"/>
</dbReference>
<dbReference type="RefSeq" id="WP_193910756.1">
    <property type="nucleotide sequence ID" value="NZ_PRDL01000001.1"/>
</dbReference>
<feature type="signal peptide" evidence="1">
    <location>
        <begin position="1"/>
        <end position="18"/>
    </location>
</feature>
<dbReference type="InterPro" id="IPR009739">
    <property type="entry name" value="LprI-like_N"/>
</dbReference>
<evidence type="ECO:0000259" key="2">
    <source>
        <dbReference type="Pfam" id="PF07007"/>
    </source>
</evidence>
<keyword evidence="1" id="KW-0732">Signal</keyword>
<evidence type="ECO:0000313" key="4">
    <source>
        <dbReference type="Proteomes" id="UP000652567"/>
    </source>
</evidence>
<sequence length="137" mass="15459">MKRILLTVACLTSLSACAEEPALDCANAFRTAELNQCASQDWDAARQTMEQYLEASLKHNEENENLVAAIKEAQDGWDNYQNKHCGAVYTQWQGGTIRDVMAFSCKTKLAKQRTHELWESFLTYMDDTPPVLPEPGQ</sequence>
<feature type="domain" description="Lysozyme inhibitor LprI-like N-terminal" evidence="2">
    <location>
        <begin position="25"/>
        <end position="117"/>
    </location>
</feature>
<keyword evidence="4" id="KW-1185">Reference proteome</keyword>
<dbReference type="Pfam" id="PF07007">
    <property type="entry name" value="LprI"/>
    <property type="match status" value="1"/>
</dbReference>
<evidence type="ECO:0000313" key="3">
    <source>
        <dbReference type="EMBL" id="MBE8718306.1"/>
    </source>
</evidence>
<dbReference type="Gene3D" id="1.20.1270.180">
    <property type="match status" value="1"/>
</dbReference>
<proteinExistence type="predicted"/>
<accession>A0A928V3X2</accession>